<organism evidence="2 3">
    <name type="scientific">Tanacetum coccineum</name>
    <dbReference type="NCBI Taxonomy" id="301880"/>
    <lineage>
        <taxon>Eukaryota</taxon>
        <taxon>Viridiplantae</taxon>
        <taxon>Streptophyta</taxon>
        <taxon>Embryophyta</taxon>
        <taxon>Tracheophyta</taxon>
        <taxon>Spermatophyta</taxon>
        <taxon>Magnoliopsida</taxon>
        <taxon>eudicotyledons</taxon>
        <taxon>Gunneridae</taxon>
        <taxon>Pentapetalae</taxon>
        <taxon>asterids</taxon>
        <taxon>campanulids</taxon>
        <taxon>Asterales</taxon>
        <taxon>Asteraceae</taxon>
        <taxon>Asteroideae</taxon>
        <taxon>Anthemideae</taxon>
        <taxon>Anthemidinae</taxon>
        <taxon>Tanacetum</taxon>
    </lineage>
</organism>
<comment type="caution">
    <text evidence="2">The sequence shown here is derived from an EMBL/GenBank/DDBJ whole genome shotgun (WGS) entry which is preliminary data.</text>
</comment>
<protein>
    <recommendedName>
        <fullName evidence="1">Tf2-1-like SH3-like domain-containing protein</fullName>
    </recommendedName>
</protein>
<gene>
    <name evidence="2" type="ORF">Tco_0824113</name>
</gene>
<evidence type="ECO:0000313" key="3">
    <source>
        <dbReference type="Proteomes" id="UP001151760"/>
    </source>
</evidence>
<evidence type="ECO:0000259" key="1">
    <source>
        <dbReference type="Pfam" id="PF24626"/>
    </source>
</evidence>
<name>A0ABQ5ALM6_9ASTR</name>
<dbReference type="PANTHER" id="PTHR46148:SF57">
    <property type="entry name" value="OS12G0499874 PROTEIN"/>
    <property type="match status" value="1"/>
</dbReference>
<sequence>MSTTKPDNHKPYGLIQPLPIPDGPWMDVSMDFITNLPTSKGKVAIWGTSATHSIDQTLLEHARLIDLLKAAISKSQERMIKQANKKRIDKEFAVGDMVYLRLQPYRQKSVVARRYQKLSKRYFGPFKVLEKVGKVAYRLELPVGSRIHPVFHVSLLKQSYETTSPLETLDWQDHGMLDYLPRAILQTRVNTAGTEDSWSNGSLNH</sequence>
<proteinExistence type="predicted"/>
<dbReference type="Pfam" id="PF24626">
    <property type="entry name" value="SH3_Tf2-1"/>
    <property type="match status" value="1"/>
</dbReference>
<reference evidence="2" key="2">
    <citation type="submission" date="2022-01" db="EMBL/GenBank/DDBJ databases">
        <authorList>
            <person name="Yamashiro T."/>
            <person name="Shiraishi A."/>
            <person name="Satake H."/>
            <person name="Nakayama K."/>
        </authorList>
    </citation>
    <scope>NUCLEOTIDE SEQUENCE</scope>
</reference>
<accession>A0ABQ5ALM6</accession>
<keyword evidence="3" id="KW-1185">Reference proteome</keyword>
<dbReference type="Proteomes" id="UP001151760">
    <property type="component" value="Unassembled WGS sequence"/>
</dbReference>
<dbReference type="EMBL" id="BQNB010012386">
    <property type="protein sequence ID" value="GJT02944.1"/>
    <property type="molecule type" value="Genomic_DNA"/>
</dbReference>
<dbReference type="PANTHER" id="PTHR46148">
    <property type="entry name" value="CHROMO DOMAIN-CONTAINING PROTEIN"/>
    <property type="match status" value="1"/>
</dbReference>
<evidence type="ECO:0000313" key="2">
    <source>
        <dbReference type="EMBL" id="GJT02944.1"/>
    </source>
</evidence>
<dbReference type="InterPro" id="IPR056924">
    <property type="entry name" value="SH3_Tf2-1"/>
</dbReference>
<feature type="domain" description="Tf2-1-like SH3-like" evidence="1">
    <location>
        <begin position="95"/>
        <end position="158"/>
    </location>
</feature>
<reference evidence="2" key="1">
    <citation type="journal article" date="2022" name="Int. J. Mol. Sci.">
        <title>Draft Genome of Tanacetum Coccineum: Genomic Comparison of Closely Related Tanacetum-Family Plants.</title>
        <authorList>
            <person name="Yamashiro T."/>
            <person name="Shiraishi A."/>
            <person name="Nakayama K."/>
            <person name="Satake H."/>
        </authorList>
    </citation>
    <scope>NUCLEOTIDE SEQUENCE</scope>
</reference>